<dbReference type="GO" id="GO:0005524">
    <property type="term" value="F:ATP binding"/>
    <property type="evidence" value="ECO:0007669"/>
    <property type="project" value="UniProtKB-KW"/>
</dbReference>
<dbReference type="Gene3D" id="3.40.50.300">
    <property type="entry name" value="P-loop containing nucleotide triphosphate hydrolases"/>
    <property type="match status" value="1"/>
</dbReference>
<organism evidence="10 11">
    <name type="scientific">Croceitalea marina</name>
    <dbReference type="NCBI Taxonomy" id="1775166"/>
    <lineage>
        <taxon>Bacteria</taxon>
        <taxon>Pseudomonadati</taxon>
        <taxon>Bacteroidota</taxon>
        <taxon>Flavobacteriia</taxon>
        <taxon>Flavobacteriales</taxon>
        <taxon>Flavobacteriaceae</taxon>
        <taxon>Croceitalea</taxon>
    </lineage>
</organism>
<dbReference type="CDD" id="cd18544">
    <property type="entry name" value="ABC_6TM_TmrA_like"/>
    <property type="match status" value="1"/>
</dbReference>
<reference evidence="11" key="1">
    <citation type="journal article" date="2019" name="Int. J. Syst. Evol. Microbiol.">
        <title>The Global Catalogue of Microorganisms (GCM) 10K type strain sequencing project: providing services to taxonomists for standard genome sequencing and annotation.</title>
        <authorList>
            <consortium name="The Broad Institute Genomics Platform"/>
            <consortium name="The Broad Institute Genome Sequencing Center for Infectious Disease"/>
            <person name="Wu L."/>
            <person name="Ma J."/>
        </authorList>
    </citation>
    <scope>NUCLEOTIDE SEQUENCE [LARGE SCALE GENOMIC DNA]</scope>
    <source>
        <strain evidence="11">KCTC 52368</strain>
    </source>
</reference>
<dbReference type="PANTHER" id="PTHR43394">
    <property type="entry name" value="ATP-DEPENDENT PERMEASE MDL1, MITOCHONDRIAL"/>
    <property type="match status" value="1"/>
</dbReference>
<comment type="caution">
    <text evidence="10">The sequence shown here is derived from an EMBL/GenBank/DDBJ whole genome shotgun (WGS) entry which is preliminary data.</text>
</comment>
<proteinExistence type="predicted"/>
<dbReference type="Pfam" id="PF00664">
    <property type="entry name" value="ABC_membrane"/>
    <property type="match status" value="1"/>
</dbReference>
<dbReference type="PROSITE" id="PS00211">
    <property type="entry name" value="ABC_TRANSPORTER_1"/>
    <property type="match status" value="1"/>
</dbReference>
<protein>
    <submittedName>
        <fullName evidence="10">ABC transporter ATP-binding protein</fullName>
    </submittedName>
</protein>
<evidence type="ECO:0000313" key="10">
    <source>
        <dbReference type="EMBL" id="MFD2585950.1"/>
    </source>
</evidence>
<accession>A0ABW5MRE4</accession>
<dbReference type="InterPro" id="IPR039421">
    <property type="entry name" value="Type_1_exporter"/>
</dbReference>
<evidence type="ECO:0000259" key="8">
    <source>
        <dbReference type="PROSITE" id="PS50893"/>
    </source>
</evidence>
<dbReference type="PROSITE" id="PS50893">
    <property type="entry name" value="ABC_TRANSPORTER_2"/>
    <property type="match status" value="1"/>
</dbReference>
<keyword evidence="2 7" id="KW-0812">Transmembrane</keyword>
<dbReference type="InterPro" id="IPR027417">
    <property type="entry name" value="P-loop_NTPase"/>
</dbReference>
<dbReference type="InterPro" id="IPR003439">
    <property type="entry name" value="ABC_transporter-like_ATP-bd"/>
</dbReference>
<sequence>MSQDKETGKAFDFRLFRRVFQHTRPYSITFYGVAFIAILLSAFSVFTPLIIGDVVDNAITNRDSERLLFLVMAMLGVLIGEVTCQLLFTYYANLLGESVIKDIRIRLFEKIMGFKMTYFDNSSIGILVTRAVADMQRIGEIFSQGFFVIVADLLKMLVVAIIMLVMNWKLALIVFAILPLILYATRLFQKAMKSAFIEVRAQVSNLNSFVQERIAGMKIVQLFNREEIEKEKFREINEKHQNAWLRTVWYNSIFFAVAELLGAVSIGLIVWFGGLQNVNGINAEEYGDIFTFILFSGMLFRPLRHIADKFNTLQMGMVAANRVFNILDTESRISNEGTLEKESMKGYIKFSDVRFGYIEDEEVLHGISFEVKAGETIAIVGSTGAGKSTIINLLNRFYEINSGTILIDDINIQEYSLESLRSHIAVVLQDVFLFADTIANNISLKDETIDVNDIEAAAKQIGVHEFISSLPGAYEYNVKERGTMLSSGQRQLIAFLRAYVSNPSVLVLDEATSSIDTYSEQLIQQATEKITEGRTSIIIAHRLATIKKADKILVMDAGQIVENGTHKELLEKGGYYSDLYEAQFLAEEEVA</sequence>
<dbReference type="InterPro" id="IPR011527">
    <property type="entry name" value="ABC1_TM_dom"/>
</dbReference>
<dbReference type="Proteomes" id="UP001597526">
    <property type="component" value="Unassembled WGS sequence"/>
</dbReference>
<dbReference type="InterPro" id="IPR017871">
    <property type="entry name" value="ABC_transporter-like_CS"/>
</dbReference>
<evidence type="ECO:0000256" key="3">
    <source>
        <dbReference type="ARBA" id="ARBA00022741"/>
    </source>
</evidence>
<dbReference type="InterPro" id="IPR003593">
    <property type="entry name" value="AAA+_ATPase"/>
</dbReference>
<evidence type="ECO:0000256" key="7">
    <source>
        <dbReference type="SAM" id="Phobius"/>
    </source>
</evidence>
<gene>
    <name evidence="10" type="ORF">ACFSQJ_03350</name>
</gene>
<dbReference type="SMART" id="SM00382">
    <property type="entry name" value="AAA"/>
    <property type="match status" value="1"/>
</dbReference>
<comment type="subcellular location">
    <subcellularLocation>
        <location evidence="1">Cell membrane</location>
        <topology evidence="1">Multi-pass membrane protein</topology>
    </subcellularLocation>
</comment>
<keyword evidence="6 7" id="KW-0472">Membrane</keyword>
<keyword evidence="4 10" id="KW-0067">ATP-binding</keyword>
<evidence type="ECO:0000256" key="2">
    <source>
        <dbReference type="ARBA" id="ARBA00022692"/>
    </source>
</evidence>
<feature type="domain" description="ABC transmembrane type-1" evidence="9">
    <location>
        <begin position="32"/>
        <end position="315"/>
    </location>
</feature>
<dbReference type="RefSeq" id="WP_377765529.1">
    <property type="nucleotide sequence ID" value="NZ_JBHULB010000006.1"/>
</dbReference>
<feature type="transmembrane region" description="Helical" evidence="7">
    <location>
        <begin position="170"/>
        <end position="188"/>
    </location>
</feature>
<dbReference type="PROSITE" id="PS50929">
    <property type="entry name" value="ABC_TM1F"/>
    <property type="match status" value="1"/>
</dbReference>
<feature type="transmembrane region" description="Helical" evidence="7">
    <location>
        <begin position="67"/>
        <end position="91"/>
    </location>
</feature>
<name>A0ABW5MRE4_9FLAO</name>
<feature type="domain" description="ABC transporter" evidence="8">
    <location>
        <begin position="348"/>
        <end position="582"/>
    </location>
</feature>
<dbReference type="SUPFAM" id="SSF90123">
    <property type="entry name" value="ABC transporter transmembrane region"/>
    <property type="match status" value="1"/>
</dbReference>
<keyword evidence="11" id="KW-1185">Reference proteome</keyword>
<dbReference type="Pfam" id="PF00005">
    <property type="entry name" value="ABC_tran"/>
    <property type="match status" value="1"/>
</dbReference>
<evidence type="ECO:0000256" key="4">
    <source>
        <dbReference type="ARBA" id="ARBA00022840"/>
    </source>
</evidence>
<evidence type="ECO:0000256" key="6">
    <source>
        <dbReference type="ARBA" id="ARBA00023136"/>
    </source>
</evidence>
<dbReference type="InterPro" id="IPR036640">
    <property type="entry name" value="ABC1_TM_sf"/>
</dbReference>
<evidence type="ECO:0000256" key="5">
    <source>
        <dbReference type="ARBA" id="ARBA00022989"/>
    </source>
</evidence>
<dbReference type="SUPFAM" id="SSF52540">
    <property type="entry name" value="P-loop containing nucleoside triphosphate hydrolases"/>
    <property type="match status" value="1"/>
</dbReference>
<feature type="transmembrane region" description="Helical" evidence="7">
    <location>
        <begin position="28"/>
        <end position="55"/>
    </location>
</feature>
<keyword evidence="5 7" id="KW-1133">Transmembrane helix</keyword>
<dbReference type="CDD" id="cd03254">
    <property type="entry name" value="ABCC_Glucan_exporter_like"/>
    <property type="match status" value="1"/>
</dbReference>
<dbReference type="EMBL" id="JBHULB010000006">
    <property type="protein sequence ID" value="MFD2585950.1"/>
    <property type="molecule type" value="Genomic_DNA"/>
</dbReference>
<keyword evidence="3" id="KW-0547">Nucleotide-binding</keyword>
<evidence type="ECO:0000259" key="9">
    <source>
        <dbReference type="PROSITE" id="PS50929"/>
    </source>
</evidence>
<dbReference type="PANTHER" id="PTHR43394:SF1">
    <property type="entry name" value="ATP-BINDING CASSETTE SUB-FAMILY B MEMBER 10, MITOCHONDRIAL"/>
    <property type="match status" value="1"/>
</dbReference>
<evidence type="ECO:0000256" key="1">
    <source>
        <dbReference type="ARBA" id="ARBA00004651"/>
    </source>
</evidence>
<feature type="transmembrane region" description="Helical" evidence="7">
    <location>
        <begin position="145"/>
        <end position="164"/>
    </location>
</feature>
<evidence type="ECO:0000313" key="11">
    <source>
        <dbReference type="Proteomes" id="UP001597526"/>
    </source>
</evidence>
<dbReference type="Gene3D" id="1.20.1560.10">
    <property type="entry name" value="ABC transporter type 1, transmembrane domain"/>
    <property type="match status" value="1"/>
</dbReference>
<feature type="transmembrane region" description="Helical" evidence="7">
    <location>
        <begin position="248"/>
        <end position="274"/>
    </location>
</feature>